<dbReference type="Proteomes" id="UP000790709">
    <property type="component" value="Unassembled WGS sequence"/>
</dbReference>
<dbReference type="EMBL" id="MU267473">
    <property type="protein sequence ID" value="KAH7916907.1"/>
    <property type="molecule type" value="Genomic_DNA"/>
</dbReference>
<keyword evidence="2" id="KW-1185">Reference proteome</keyword>
<reference evidence="1" key="1">
    <citation type="journal article" date="2021" name="New Phytol.">
        <title>Evolutionary innovations through gain and loss of genes in the ectomycorrhizal Boletales.</title>
        <authorList>
            <person name="Wu G."/>
            <person name="Miyauchi S."/>
            <person name="Morin E."/>
            <person name="Kuo A."/>
            <person name="Drula E."/>
            <person name="Varga T."/>
            <person name="Kohler A."/>
            <person name="Feng B."/>
            <person name="Cao Y."/>
            <person name="Lipzen A."/>
            <person name="Daum C."/>
            <person name="Hundley H."/>
            <person name="Pangilinan J."/>
            <person name="Johnson J."/>
            <person name="Barry K."/>
            <person name="LaButti K."/>
            <person name="Ng V."/>
            <person name="Ahrendt S."/>
            <person name="Min B."/>
            <person name="Choi I.G."/>
            <person name="Park H."/>
            <person name="Plett J.M."/>
            <person name="Magnuson J."/>
            <person name="Spatafora J.W."/>
            <person name="Nagy L.G."/>
            <person name="Henrissat B."/>
            <person name="Grigoriev I.V."/>
            <person name="Yang Z.L."/>
            <person name="Xu J."/>
            <person name="Martin F.M."/>
        </authorList>
    </citation>
    <scope>NUCLEOTIDE SEQUENCE</scope>
    <source>
        <strain evidence="1">KUC20120723A-06</strain>
    </source>
</reference>
<organism evidence="1 2">
    <name type="scientific">Leucogyrophana mollusca</name>
    <dbReference type="NCBI Taxonomy" id="85980"/>
    <lineage>
        <taxon>Eukaryota</taxon>
        <taxon>Fungi</taxon>
        <taxon>Dikarya</taxon>
        <taxon>Basidiomycota</taxon>
        <taxon>Agaricomycotina</taxon>
        <taxon>Agaricomycetes</taxon>
        <taxon>Agaricomycetidae</taxon>
        <taxon>Boletales</taxon>
        <taxon>Boletales incertae sedis</taxon>
        <taxon>Leucogyrophana</taxon>
    </lineage>
</organism>
<evidence type="ECO:0000313" key="1">
    <source>
        <dbReference type="EMBL" id="KAH7916907.1"/>
    </source>
</evidence>
<sequence>MLVVDFMHEFELGVWKSTFTHIIRILVAHGGNSIQHLNQRFRAVPTFGRDTIRRFSNDVSAMKKLAARDYEDLLQQCSMPVFEGLLPSPFNEILMDLLYELAEWHAFAKQRMHTETSLSLFENATARLGIMLRKFKSDLCSRYDTYELEKEVAARGRRNAALSARSQHRGDPPGSHAQPTSGKGKEKSPRTRRKKKEFNISTYKLHALGHYPHTIRLYGTTDSYTTQPVSAVYTLTIT</sequence>
<name>A0ACB8AWV7_9AGAM</name>
<protein>
    <submittedName>
        <fullName evidence="1">Uncharacterized protein</fullName>
    </submittedName>
</protein>
<gene>
    <name evidence="1" type="ORF">BV22DRAFT_1027248</name>
</gene>
<accession>A0ACB8AWV7</accession>
<proteinExistence type="predicted"/>
<evidence type="ECO:0000313" key="2">
    <source>
        <dbReference type="Proteomes" id="UP000790709"/>
    </source>
</evidence>
<comment type="caution">
    <text evidence="1">The sequence shown here is derived from an EMBL/GenBank/DDBJ whole genome shotgun (WGS) entry which is preliminary data.</text>
</comment>